<proteinExistence type="predicted"/>
<comment type="caution">
    <text evidence="1">The sequence shown here is derived from an EMBL/GenBank/DDBJ whole genome shotgun (WGS) entry which is preliminary data.</text>
</comment>
<gene>
    <name evidence="1" type="ORF">BGZ96_008535</name>
</gene>
<dbReference type="Proteomes" id="UP001194696">
    <property type="component" value="Unassembled WGS sequence"/>
</dbReference>
<evidence type="ECO:0000313" key="2">
    <source>
        <dbReference type="Proteomes" id="UP001194696"/>
    </source>
</evidence>
<keyword evidence="2" id="KW-1185">Reference proteome</keyword>
<organism evidence="1 2">
    <name type="scientific">Linnemannia gamsii</name>
    <dbReference type="NCBI Taxonomy" id="64522"/>
    <lineage>
        <taxon>Eukaryota</taxon>
        <taxon>Fungi</taxon>
        <taxon>Fungi incertae sedis</taxon>
        <taxon>Mucoromycota</taxon>
        <taxon>Mortierellomycotina</taxon>
        <taxon>Mortierellomycetes</taxon>
        <taxon>Mortierellales</taxon>
        <taxon>Mortierellaceae</taxon>
        <taxon>Linnemannia</taxon>
    </lineage>
</organism>
<evidence type="ECO:0000313" key="1">
    <source>
        <dbReference type="EMBL" id="KAG0287548.1"/>
    </source>
</evidence>
<name>A0ABQ7K0A6_9FUNG</name>
<dbReference type="EMBL" id="JAAAIM010000481">
    <property type="protein sequence ID" value="KAG0287548.1"/>
    <property type="molecule type" value="Genomic_DNA"/>
</dbReference>
<sequence length="242" mass="27562">MSAVLGYRLRDELKIIYYETGLSMKTLHWALSSGDDVKEYGLNTFPCNFQVGPVQTVQSHINRIMEQLSDDESKRVMDALIPPAAVNMLHKRLTGRFRPIVTAIEGIIKTGEPKKWEAVINFTETMLTSLERKIADHPELFKSFSSIRDTLGLFLFRHNLLDETEIVLENEAHLIEAAFGRIKLFGGAARTVLDEPFVLKATKAYFQERDPLLLAAAERAMQHSNNAPVHGNMWETVLYSRW</sequence>
<protein>
    <submittedName>
        <fullName evidence="1">Uncharacterized protein</fullName>
    </submittedName>
</protein>
<reference evidence="1 2" key="1">
    <citation type="journal article" date="2020" name="Fungal Divers.">
        <title>Resolving the Mortierellaceae phylogeny through synthesis of multi-gene phylogenetics and phylogenomics.</title>
        <authorList>
            <person name="Vandepol N."/>
            <person name="Liber J."/>
            <person name="Desiro A."/>
            <person name="Na H."/>
            <person name="Kennedy M."/>
            <person name="Barry K."/>
            <person name="Grigoriev I.V."/>
            <person name="Miller A.N."/>
            <person name="O'Donnell K."/>
            <person name="Stajich J.E."/>
            <person name="Bonito G."/>
        </authorList>
    </citation>
    <scope>NUCLEOTIDE SEQUENCE [LARGE SCALE GENOMIC DNA]</scope>
    <source>
        <strain evidence="1 2">AD045</strain>
    </source>
</reference>
<accession>A0ABQ7K0A6</accession>